<sequence>NLKAQTYLSEHERGSVRLYLEPYGLIEEQEDYPLVQIRHFCDIGQILRLESDNAFILKERHYGKLHLYYHEHLDRIIENIRSMASENIGVNIGVDSISLPMFFAERYGAF</sequence>
<protein>
    <recommendedName>
        <fullName evidence="1">DnaJ homologue subfamily C GRV2/DNAJC13 N-terminal domain-containing protein</fullName>
    </recommendedName>
</protein>
<organism evidence="2 3">
    <name type="scientific">Caligus rogercresseyi</name>
    <name type="common">Sea louse</name>
    <dbReference type="NCBI Taxonomy" id="217165"/>
    <lineage>
        <taxon>Eukaryota</taxon>
        <taxon>Metazoa</taxon>
        <taxon>Ecdysozoa</taxon>
        <taxon>Arthropoda</taxon>
        <taxon>Crustacea</taxon>
        <taxon>Multicrustacea</taxon>
        <taxon>Hexanauplia</taxon>
        <taxon>Copepoda</taxon>
        <taxon>Siphonostomatoida</taxon>
        <taxon>Caligidae</taxon>
        <taxon>Caligus</taxon>
    </lineage>
</organism>
<dbReference type="AlphaFoldDB" id="A0A7T8KF63"/>
<evidence type="ECO:0000313" key="3">
    <source>
        <dbReference type="Proteomes" id="UP000595437"/>
    </source>
</evidence>
<evidence type="ECO:0000259" key="1">
    <source>
        <dbReference type="Pfam" id="PF19432"/>
    </source>
</evidence>
<accession>A0A7T8KF63</accession>
<dbReference type="InterPro" id="IPR045802">
    <property type="entry name" value="GRV2/DNAJC13_N"/>
</dbReference>
<keyword evidence="3" id="KW-1185">Reference proteome</keyword>
<evidence type="ECO:0000313" key="2">
    <source>
        <dbReference type="EMBL" id="QQP54789.1"/>
    </source>
</evidence>
<feature type="non-terminal residue" evidence="2">
    <location>
        <position position="110"/>
    </location>
</feature>
<reference evidence="3" key="1">
    <citation type="submission" date="2021-01" db="EMBL/GenBank/DDBJ databases">
        <title>Caligus Genome Assembly.</title>
        <authorList>
            <person name="Gallardo-Escarate C."/>
        </authorList>
    </citation>
    <scope>NUCLEOTIDE SEQUENCE [LARGE SCALE GENOMIC DNA]</scope>
</reference>
<dbReference type="Proteomes" id="UP000595437">
    <property type="component" value="Chromosome 5"/>
</dbReference>
<name>A0A7T8KF63_CALRO</name>
<gene>
    <name evidence="2" type="ORF">FKW44_007731</name>
</gene>
<dbReference type="Pfam" id="PF19432">
    <property type="entry name" value="RME-8_N"/>
    <property type="match status" value="1"/>
</dbReference>
<dbReference type="EMBL" id="CP045894">
    <property type="protein sequence ID" value="QQP54789.1"/>
    <property type="molecule type" value="Genomic_DNA"/>
</dbReference>
<dbReference type="OrthoDB" id="69656at2759"/>
<feature type="domain" description="DnaJ homologue subfamily C GRV2/DNAJC13 N-terminal" evidence="1">
    <location>
        <begin position="4"/>
        <end position="109"/>
    </location>
</feature>
<feature type="non-terminal residue" evidence="2">
    <location>
        <position position="1"/>
    </location>
</feature>
<proteinExistence type="predicted"/>